<accession>A0ABU5NIV9</accession>
<evidence type="ECO:0000313" key="1">
    <source>
        <dbReference type="EMBL" id="MEA0975967.1"/>
    </source>
</evidence>
<proteinExistence type="predicted"/>
<organism evidence="1 2">
    <name type="scientific">Lysinibacillus irui</name>
    <dbReference type="NCBI Taxonomy" id="2998077"/>
    <lineage>
        <taxon>Bacteria</taxon>
        <taxon>Bacillati</taxon>
        <taxon>Bacillota</taxon>
        <taxon>Bacilli</taxon>
        <taxon>Bacillales</taxon>
        <taxon>Bacillaceae</taxon>
        <taxon>Lysinibacillus</taxon>
    </lineage>
</organism>
<gene>
    <name evidence="1" type="ORF">U6C28_06605</name>
</gene>
<protein>
    <submittedName>
        <fullName evidence="1">Uncharacterized protein</fullName>
    </submittedName>
</protein>
<reference evidence="1 2" key="1">
    <citation type="submission" date="2023-12" db="EMBL/GenBank/DDBJ databases">
        <title>Genome comparison identifies genes involved in endophytic behavior of Lysinibacillus irui and provides insights into its role as a plant-growth promoting bacterium.</title>
        <authorList>
            <person name="Hilario S."/>
            <person name="Matos I."/>
            <person name="Goncalves M.F.M."/>
            <person name="Pardo C.A."/>
            <person name="Santos M.J."/>
        </authorList>
    </citation>
    <scope>NUCLEOTIDE SEQUENCE [LARGE SCALE GENOMIC DNA]</scope>
    <source>
        <strain evidence="1 2">B3</strain>
    </source>
</reference>
<comment type="caution">
    <text evidence="1">The sequence shown here is derived from an EMBL/GenBank/DDBJ whole genome shotgun (WGS) entry which is preliminary data.</text>
</comment>
<sequence length="272" mass="32033">MFICGKSHSNYKYVDEEKREKLLTNQKFDDLFLFTTQTLDAGLNIIDDDLHFIIVDISDPDVLVQCVGRKRIRDAEADYVHLVVKNRSNGRLGHDKGNLTTRMKHAKFLEEHSQEEYDRVFYREPDPYQLVYYEPLSNGLYKIGLNQLLFDSYKYKYKRLEDIQEMAGGYRQFIVELFGKKGSVSMDAYLDQNTRTALEEAHSQELVFYSQKEKRAFAVKLNLKVNGRIITSFRKINELLAIKETSFRVFPHDAKKDGKRYKTAWRIIQMPK</sequence>
<dbReference type="Proteomes" id="UP001289615">
    <property type="component" value="Unassembled WGS sequence"/>
</dbReference>
<name>A0ABU5NIV9_9BACI</name>
<dbReference type="EMBL" id="JAXUIA010000003">
    <property type="protein sequence ID" value="MEA0975967.1"/>
    <property type="molecule type" value="Genomic_DNA"/>
</dbReference>
<keyword evidence="2" id="KW-1185">Reference proteome</keyword>
<evidence type="ECO:0000313" key="2">
    <source>
        <dbReference type="Proteomes" id="UP001289615"/>
    </source>
</evidence>